<dbReference type="InterPro" id="IPR032675">
    <property type="entry name" value="LRR_dom_sf"/>
</dbReference>
<comment type="subcellular location">
    <subcellularLocation>
        <location evidence="1">Cell membrane</location>
        <topology evidence="1">Single-pass type I membrane protein</topology>
    </subcellularLocation>
</comment>
<evidence type="ECO:0000256" key="5">
    <source>
        <dbReference type="ARBA" id="ARBA00022692"/>
    </source>
</evidence>
<dbReference type="SUPFAM" id="SSF52058">
    <property type="entry name" value="L domain-like"/>
    <property type="match status" value="1"/>
</dbReference>
<evidence type="ECO:0000256" key="12">
    <source>
        <dbReference type="SAM" id="SignalP"/>
    </source>
</evidence>
<evidence type="ECO:0000256" key="3">
    <source>
        <dbReference type="ARBA" id="ARBA00022475"/>
    </source>
</evidence>
<dbReference type="Pfam" id="PF00560">
    <property type="entry name" value="LRR_1"/>
    <property type="match status" value="2"/>
</dbReference>
<evidence type="ECO:0000256" key="1">
    <source>
        <dbReference type="ARBA" id="ARBA00004251"/>
    </source>
</evidence>
<protein>
    <submittedName>
        <fullName evidence="13">Leucine rich repeat N-terminal domain</fullName>
    </submittedName>
</protein>
<organism evidence="13 14">
    <name type="scientific">Musa troglodytarum</name>
    <name type="common">fe'i banana</name>
    <dbReference type="NCBI Taxonomy" id="320322"/>
    <lineage>
        <taxon>Eukaryota</taxon>
        <taxon>Viridiplantae</taxon>
        <taxon>Streptophyta</taxon>
        <taxon>Embryophyta</taxon>
        <taxon>Tracheophyta</taxon>
        <taxon>Spermatophyta</taxon>
        <taxon>Magnoliopsida</taxon>
        <taxon>Liliopsida</taxon>
        <taxon>Zingiberales</taxon>
        <taxon>Musaceae</taxon>
        <taxon>Musa</taxon>
    </lineage>
</organism>
<keyword evidence="8 11" id="KW-1133">Transmembrane helix</keyword>
<evidence type="ECO:0000256" key="6">
    <source>
        <dbReference type="ARBA" id="ARBA00022729"/>
    </source>
</evidence>
<evidence type="ECO:0000256" key="8">
    <source>
        <dbReference type="ARBA" id="ARBA00022989"/>
    </source>
</evidence>
<evidence type="ECO:0000313" key="13">
    <source>
        <dbReference type="EMBL" id="URD99857.1"/>
    </source>
</evidence>
<dbReference type="InterPro" id="IPR001611">
    <property type="entry name" value="Leu-rich_rpt"/>
</dbReference>
<accession>A0A9E7JYX0</accession>
<dbReference type="GO" id="GO:0005886">
    <property type="term" value="C:plasma membrane"/>
    <property type="evidence" value="ECO:0007669"/>
    <property type="project" value="UniProtKB-SubCell"/>
</dbReference>
<evidence type="ECO:0000256" key="2">
    <source>
        <dbReference type="ARBA" id="ARBA00009592"/>
    </source>
</evidence>
<feature type="non-terminal residue" evidence="13">
    <location>
        <position position="462"/>
    </location>
</feature>
<feature type="transmembrane region" description="Helical" evidence="11">
    <location>
        <begin position="409"/>
        <end position="429"/>
    </location>
</feature>
<dbReference type="OrthoDB" id="1907415at2759"/>
<evidence type="ECO:0000256" key="11">
    <source>
        <dbReference type="SAM" id="Phobius"/>
    </source>
</evidence>
<keyword evidence="3" id="KW-1003">Cell membrane</keyword>
<dbReference type="PANTHER" id="PTHR48063">
    <property type="entry name" value="LRR RECEPTOR-LIKE KINASE"/>
    <property type="match status" value="1"/>
</dbReference>
<proteinExistence type="inferred from homology"/>
<feature type="chain" id="PRO_5038451449" evidence="12">
    <location>
        <begin position="27"/>
        <end position="462"/>
    </location>
</feature>
<feature type="signal peptide" evidence="12">
    <location>
        <begin position="1"/>
        <end position="26"/>
    </location>
</feature>
<sequence length="462" mass="51488">MGERSPLLVIMFSLALLTIKLEISHGSTYIRCRERERKALIDFKLGFRDPSHLDFRSASNWFQALNALPHVREVELSGCYLGTLPRSLPYVNFTSLTRLDLGNNGFNSSIPVWLLNITSLQYLYLGNNYLSVFLPAIAKLTSLRALDLSGNLFHKGFIPTALSNLCKLQSLLLSGTSINHSLVNLEVAFSGCLEFSLEELDLRSTQLGGSMRADWLGNMKNLKYLYLSENSLHGSVPDSLFNLSLLQVLDLSFNNLNGSISEGLGQLKSLVALSLSGNSLNLSEVHLANLSSLKYLYIFYNTLILMESHDWTPPFQLTLLGMGFCQVAPRPHFPITGEVPQYLPNLIAMELSNNSFSGRLPPGIPNTMPNLRLLELSRNNLSGTVPLSICQIKYLEILGLFQNNLAGELPSIALGFITGFWTVFGTLLLHRRWRIAYFRAADSMYDSLCTVIVVNTARLKTK</sequence>
<keyword evidence="4" id="KW-0433">Leucine-rich repeat</keyword>
<keyword evidence="7" id="KW-0677">Repeat</keyword>
<dbReference type="Gene3D" id="3.80.10.10">
    <property type="entry name" value="Ribonuclease Inhibitor"/>
    <property type="match status" value="3"/>
</dbReference>
<comment type="similarity">
    <text evidence="2">Belongs to the RLP family.</text>
</comment>
<evidence type="ECO:0000313" key="14">
    <source>
        <dbReference type="Proteomes" id="UP001055439"/>
    </source>
</evidence>
<dbReference type="PANTHER" id="PTHR48063:SF112">
    <property type="entry name" value="RECEPTOR LIKE PROTEIN 30-LIKE"/>
    <property type="match status" value="1"/>
</dbReference>
<keyword evidence="5 11" id="KW-0812">Transmembrane</keyword>
<keyword evidence="14" id="KW-1185">Reference proteome</keyword>
<dbReference type="AlphaFoldDB" id="A0A9E7JYX0"/>
<evidence type="ECO:0000256" key="9">
    <source>
        <dbReference type="ARBA" id="ARBA00023136"/>
    </source>
</evidence>
<name>A0A9E7JYX0_9LILI</name>
<dbReference type="SMART" id="SM00369">
    <property type="entry name" value="LRR_TYP"/>
    <property type="match status" value="7"/>
</dbReference>
<dbReference type="InterPro" id="IPR046956">
    <property type="entry name" value="RLP23-like"/>
</dbReference>
<keyword evidence="6 12" id="KW-0732">Signal</keyword>
<dbReference type="EMBL" id="CP097506">
    <property type="protein sequence ID" value="URD99857.1"/>
    <property type="molecule type" value="Genomic_DNA"/>
</dbReference>
<dbReference type="PRINTS" id="PR00019">
    <property type="entry name" value="LEURICHRPT"/>
</dbReference>
<evidence type="ECO:0000256" key="4">
    <source>
        <dbReference type="ARBA" id="ARBA00022614"/>
    </source>
</evidence>
<keyword evidence="9 11" id="KW-0472">Membrane</keyword>
<evidence type="ECO:0000256" key="10">
    <source>
        <dbReference type="ARBA" id="ARBA00023180"/>
    </source>
</evidence>
<dbReference type="InterPro" id="IPR003591">
    <property type="entry name" value="Leu-rich_rpt_typical-subtyp"/>
</dbReference>
<dbReference type="Pfam" id="PF13855">
    <property type="entry name" value="LRR_8"/>
    <property type="match status" value="2"/>
</dbReference>
<keyword evidence="10" id="KW-0325">Glycoprotein</keyword>
<reference evidence="13" key="1">
    <citation type="submission" date="2022-05" db="EMBL/GenBank/DDBJ databases">
        <title>The Musa troglodytarum L. genome provides insights into the mechanism of non-climacteric behaviour and enrichment of carotenoids.</title>
        <authorList>
            <person name="Wang J."/>
        </authorList>
    </citation>
    <scope>NUCLEOTIDE SEQUENCE</scope>
    <source>
        <tissue evidence="13">Leaf</tissue>
    </source>
</reference>
<evidence type="ECO:0000256" key="7">
    <source>
        <dbReference type="ARBA" id="ARBA00022737"/>
    </source>
</evidence>
<gene>
    <name evidence="13" type="ORF">MUK42_30770</name>
</gene>
<dbReference type="Proteomes" id="UP001055439">
    <property type="component" value="Chromosome 4"/>
</dbReference>